<evidence type="ECO:0000313" key="2">
    <source>
        <dbReference type="EMBL" id="SHG60884.1"/>
    </source>
</evidence>
<proteinExistence type="predicted"/>
<dbReference type="Proteomes" id="UP000199758">
    <property type="component" value="Unassembled WGS sequence"/>
</dbReference>
<organism evidence="2 3">
    <name type="scientific">Hydrocarboniphaga daqingensis</name>
    <dbReference type="NCBI Taxonomy" id="490188"/>
    <lineage>
        <taxon>Bacteria</taxon>
        <taxon>Pseudomonadati</taxon>
        <taxon>Pseudomonadota</taxon>
        <taxon>Gammaproteobacteria</taxon>
        <taxon>Nevskiales</taxon>
        <taxon>Nevskiaceae</taxon>
        <taxon>Hydrocarboniphaga</taxon>
    </lineage>
</organism>
<dbReference type="PANTHER" id="PTHR34387:SF1">
    <property type="entry name" value="PERIPLASMIC IMMUNOGENIC PROTEIN"/>
    <property type="match status" value="1"/>
</dbReference>
<name>A0A1M5L6Z9_9GAMM</name>
<evidence type="ECO:0000256" key="1">
    <source>
        <dbReference type="SAM" id="SignalP"/>
    </source>
</evidence>
<dbReference type="Gene3D" id="3.30.70.2970">
    <property type="entry name" value="Protein of unknown function (DUF541), domain 2"/>
    <property type="match status" value="1"/>
</dbReference>
<dbReference type="GO" id="GO:0006974">
    <property type="term" value="P:DNA damage response"/>
    <property type="evidence" value="ECO:0007669"/>
    <property type="project" value="TreeGrafter"/>
</dbReference>
<feature type="signal peptide" evidence="1">
    <location>
        <begin position="1"/>
        <end position="34"/>
    </location>
</feature>
<dbReference type="InterPro" id="IPR007497">
    <property type="entry name" value="SIMPL/DUF541"/>
</dbReference>
<dbReference type="Gene3D" id="3.30.110.170">
    <property type="entry name" value="Protein of unknown function (DUF541), domain 1"/>
    <property type="match status" value="1"/>
</dbReference>
<dbReference type="EMBL" id="FQWZ01000002">
    <property type="protein sequence ID" value="SHG60884.1"/>
    <property type="molecule type" value="Genomic_DNA"/>
</dbReference>
<dbReference type="PANTHER" id="PTHR34387">
    <property type="entry name" value="SLR1258 PROTEIN"/>
    <property type="match status" value="1"/>
</dbReference>
<dbReference type="STRING" id="490188.SAMN04488068_0744"/>
<dbReference type="InterPro" id="IPR052022">
    <property type="entry name" value="26kDa_periplasmic_antigen"/>
</dbReference>
<reference evidence="2 3" key="1">
    <citation type="submission" date="2016-11" db="EMBL/GenBank/DDBJ databases">
        <authorList>
            <person name="Jaros S."/>
            <person name="Januszkiewicz K."/>
            <person name="Wedrychowicz H."/>
        </authorList>
    </citation>
    <scope>NUCLEOTIDE SEQUENCE [LARGE SCALE GENOMIC DNA]</scope>
    <source>
        <strain evidence="2 3">CGMCC 1.7049</strain>
    </source>
</reference>
<gene>
    <name evidence="2" type="ORF">SAMN04488068_0744</name>
</gene>
<evidence type="ECO:0000313" key="3">
    <source>
        <dbReference type="Proteomes" id="UP000199758"/>
    </source>
</evidence>
<sequence>MEIRNGGTSRTIATVIRTASATAALLLWSASASATHEPHGAHAPAPRIVAVTGQAHVSTVPDRARVTLGVTQLSADVATAETAVNKVVKAYVAEARKLGSRDEDITTAGLSIQPEYVWDEAGRNNKLTGYRVSRDIEVRVTRLDRLGDYLLAGTRAGVNQAQPPVLESSRADELRNQALVLAAKNAQAKAALLAGTLGVKLGNVLSINEDGGGSPPLPMVKAMAMRADAAPEGNAEMGLQTGEIRYQASVSAQFEMLP</sequence>
<accession>A0A1M5L6Z9</accession>
<dbReference type="Pfam" id="PF04402">
    <property type="entry name" value="SIMPL"/>
    <property type="match status" value="1"/>
</dbReference>
<dbReference type="OrthoDB" id="5985609at2"/>
<protein>
    <recommendedName>
        <fullName evidence="4">DUF541 domain-containing protein</fullName>
    </recommendedName>
</protein>
<dbReference type="AlphaFoldDB" id="A0A1M5L6Z9"/>
<keyword evidence="1" id="KW-0732">Signal</keyword>
<evidence type="ECO:0008006" key="4">
    <source>
        <dbReference type="Google" id="ProtNLM"/>
    </source>
</evidence>
<feature type="chain" id="PRO_5009911930" description="DUF541 domain-containing protein" evidence="1">
    <location>
        <begin position="35"/>
        <end position="258"/>
    </location>
</feature>
<keyword evidence="3" id="KW-1185">Reference proteome</keyword>